<name>A0A4Y2NM39_ARAVE</name>
<reference evidence="1 2" key="1">
    <citation type="journal article" date="2019" name="Sci. Rep.">
        <title>Orb-weaving spider Araneus ventricosus genome elucidates the spidroin gene catalogue.</title>
        <authorList>
            <person name="Kono N."/>
            <person name="Nakamura H."/>
            <person name="Ohtoshi R."/>
            <person name="Moran D.A.P."/>
            <person name="Shinohara A."/>
            <person name="Yoshida Y."/>
            <person name="Fujiwara M."/>
            <person name="Mori M."/>
            <person name="Tomita M."/>
            <person name="Arakawa K."/>
        </authorList>
    </citation>
    <scope>NUCLEOTIDE SEQUENCE [LARGE SCALE GENOMIC DNA]</scope>
</reference>
<dbReference type="AlphaFoldDB" id="A0A4Y2NM39"/>
<sequence length="103" mass="12000">MPYVDKFTPINSKRETLLSTLRLLNRFRLRWLDGKASALQLEDSRFESDATTGIPYMLAWGSSKSGGSNTFPLVWCKSLERRCRLKCYHVIRPLFNITRFVPE</sequence>
<protein>
    <submittedName>
        <fullName evidence="1">Uncharacterized protein</fullName>
    </submittedName>
</protein>
<proteinExistence type="predicted"/>
<dbReference type="Proteomes" id="UP000499080">
    <property type="component" value="Unassembled WGS sequence"/>
</dbReference>
<gene>
    <name evidence="1" type="ORF">AVEN_197809_1</name>
</gene>
<keyword evidence="2" id="KW-1185">Reference proteome</keyword>
<organism evidence="1 2">
    <name type="scientific">Araneus ventricosus</name>
    <name type="common">Orbweaver spider</name>
    <name type="synonym">Epeira ventricosa</name>
    <dbReference type="NCBI Taxonomy" id="182803"/>
    <lineage>
        <taxon>Eukaryota</taxon>
        <taxon>Metazoa</taxon>
        <taxon>Ecdysozoa</taxon>
        <taxon>Arthropoda</taxon>
        <taxon>Chelicerata</taxon>
        <taxon>Arachnida</taxon>
        <taxon>Araneae</taxon>
        <taxon>Araneomorphae</taxon>
        <taxon>Entelegynae</taxon>
        <taxon>Araneoidea</taxon>
        <taxon>Araneidae</taxon>
        <taxon>Araneus</taxon>
    </lineage>
</organism>
<comment type="caution">
    <text evidence="1">The sequence shown here is derived from an EMBL/GenBank/DDBJ whole genome shotgun (WGS) entry which is preliminary data.</text>
</comment>
<accession>A0A4Y2NM39</accession>
<evidence type="ECO:0000313" key="1">
    <source>
        <dbReference type="EMBL" id="GBN39972.1"/>
    </source>
</evidence>
<evidence type="ECO:0000313" key="2">
    <source>
        <dbReference type="Proteomes" id="UP000499080"/>
    </source>
</evidence>
<dbReference type="EMBL" id="BGPR01009429">
    <property type="protein sequence ID" value="GBN39972.1"/>
    <property type="molecule type" value="Genomic_DNA"/>
</dbReference>